<evidence type="ECO:0000256" key="6">
    <source>
        <dbReference type="RuleBase" id="RU366058"/>
    </source>
</evidence>
<keyword evidence="5 6" id="KW-0472">Membrane</keyword>
<organism evidence="8">
    <name type="scientific">Trichodesmium erythraeum (strain IMS101)</name>
    <dbReference type="NCBI Taxonomy" id="203124"/>
    <lineage>
        <taxon>Bacteria</taxon>
        <taxon>Bacillati</taxon>
        <taxon>Cyanobacteriota</taxon>
        <taxon>Cyanophyceae</taxon>
        <taxon>Oscillatoriophycideae</taxon>
        <taxon>Oscillatoriales</taxon>
        <taxon>Microcoleaceae</taxon>
        <taxon>Trichodesmium</taxon>
    </lineage>
</organism>
<feature type="domain" description="VTT" evidence="7">
    <location>
        <begin position="74"/>
        <end position="192"/>
    </location>
</feature>
<dbReference type="HOGENOM" id="CLU_038944_3_2_3"/>
<dbReference type="eggNOG" id="COG0398">
    <property type="taxonomic scope" value="Bacteria"/>
</dbReference>
<keyword evidence="3 6" id="KW-0812">Transmembrane</keyword>
<name>Q113T0_TRIEI</name>
<dbReference type="STRING" id="203124.Tery_1993"/>
<evidence type="ECO:0000256" key="3">
    <source>
        <dbReference type="ARBA" id="ARBA00022692"/>
    </source>
</evidence>
<evidence type="ECO:0000259" key="7">
    <source>
        <dbReference type="Pfam" id="PF09335"/>
    </source>
</evidence>
<comment type="subcellular location">
    <subcellularLocation>
        <location evidence="1 6">Cell membrane</location>
        <topology evidence="1 6">Multi-pass membrane protein</topology>
    </subcellularLocation>
</comment>
<dbReference type="Pfam" id="PF09335">
    <property type="entry name" value="VTT_dom"/>
    <property type="match status" value="1"/>
</dbReference>
<dbReference type="OrthoDB" id="9812980at2"/>
<feature type="transmembrane region" description="Helical" evidence="6">
    <location>
        <begin position="60"/>
        <end position="88"/>
    </location>
</feature>
<keyword evidence="4 6" id="KW-1133">Transmembrane helix</keyword>
<feature type="transmembrane region" description="Helical" evidence="6">
    <location>
        <begin position="20"/>
        <end position="39"/>
    </location>
</feature>
<gene>
    <name evidence="8" type="ordered locus">Tery_1993</name>
</gene>
<evidence type="ECO:0000256" key="4">
    <source>
        <dbReference type="ARBA" id="ARBA00022989"/>
    </source>
</evidence>
<dbReference type="InterPro" id="IPR015414">
    <property type="entry name" value="TMEM64"/>
</dbReference>
<evidence type="ECO:0000256" key="5">
    <source>
        <dbReference type="ARBA" id="ARBA00023136"/>
    </source>
</evidence>
<feature type="transmembrane region" description="Helical" evidence="6">
    <location>
        <begin position="172"/>
        <end position="192"/>
    </location>
</feature>
<protein>
    <recommendedName>
        <fullName evidence="6">TVP38/TMEM64 family membrane protein</fullName>
    </recommendedName>
</protein>
<evidence type="ECO:0000256" key="2">
    <source>
        <dbReference type="ARBA" id="ARBA00022475"/>
    </source>
</evidence>
<evidence type="ECO:0000313" key="8">
    <source>
        <dbReference type="EMBL" id="ABG51244.1"/>
    </source>
</evidence>
<dbReference type="GO" id="GO:0005886">
    <property type="term" value="C:plasma membrane"/>
    <property type="evidence" value="ECO:0007669"/>
    <property type="project" value="UniProtKB-SubCell"/>
</dbReference>
<feature type="transmembrane region" description="Helical" evidence="6">
    <location>
        <begin position="212"/>
        <end position="230"/>
    </location>
</feature>
<evidence type="ECO:0000256" key="1">
    <source>
        <dbReference type="ARBA" id="ARBA00004651"/>
    </source>
</evidence>
<sequence length="242" mass="26710">MNEIQETPKKKLTLNKLIKPLLIIFGVATLLTIAQKFFNAQQLLENALNWIDTLSPWGPIAFITIYILATVLFLPGSLLTLGAGFLFGPLFGSIYVSIGSTIGATFAFLVGRYLARGWVYKQIEGNEEFKAIDKAVADEGWKIVGLTRLSPIFPFNLLNYAFGLTQVSLQHYFFASWIGMMPGTVMYVYLGSLAGSLATLGTEERSRTTTEWVLYGVGLIATVAVTFYVTKIAKKALQKKIS</sequence>
<dbReference type="PANTHER" id="PTHR12677:SF59">
    <property type="entry name" value="GOLGI APPARATUS MEMBRANE PROTEIN TVP38-RELATED"/>
    <property type="match status" value="1"/>
</dbReference>
<accession>Q113T0</accession>
<dbReference type="InterPro" id="IPR032816">
    <property type="entry name" value="VTT_dom"/>
</dbReference>
<dbReference type="KEGG" id="ter:Tery_1993"/>
<reference evidence="8" key="1">
    <citation type="submission" date="2006-06" db="EMBL/GenBank/DDBJ databases">
        <title>Complete sequence of Trichodesmium erythraeum IMS101.</title>
        <authorList>
            <consortium name="US DOE Joint Genome Institute"/>
            <person name="Copeland A."/>
            <person name="Lucas S."/>
            <person name="Lapidus A."/>
            <person name="Barry K."/>
            <person name="Detter J.C."/>
            <person name="Glavina del Rio T."/>
            <person name="Hammon N."/>
            <person name="Israni S."/>
            <person name="Dalin E."/>
            <person name="Tice H."/>
            <person name="Pitluck S."/>
            <person name="Kiss H."/>
            <person name="Munk A.C."/>
            <person name="Brettin T."/>
            <person name="Bruce D."/>
            <person name="Han C."/>
            <person name="Tapia R."/>
            <person name="Gilna P."/>
            <person name="Schmutz J."/>
            <person name="Larimer F."/>
            <person name="Land M."/>
            <person name="Hauser L."/>
            <person name="Kyrpides N."/>
            <person name="Kim E."/>
            <person name="Richardson P."/>
        </authorList>
    </citation>
    <scope>NUCLEOTIDE SEQUENCE [LARGE SCALE GENOMIC DNA]</scope>
    <source>
        <strain evidence="8">IMS101</strain>
    </source>
</reference>
<keyword evidence="2 6" id="KW-1003">Cell membrane</keyword>
<feature type="transmembrane region" description="Helical" evidence="6">
    <location>
        <begin position="94"/>
        <end position="115"/>
    </location>
</feature>
<dbReference type="PANTHER" id="PTHR12677">
    <property type="entry name" value="GOLGI APPARATUS MEMBRANE PROTEIN TVP38-RELATED"/>
    <property type="match status" value="1"/>
</dbReference>
<dbReference type="AlphaFoldDB" id="Q113T0"/>
<proteinExistence type="inferred from homology"/>
<dbReference type="EMBL" id="CP000393">
    <property type="protein sequence ID" value="ABG51244.1"/>
    <property type="molecule type" value="Genomic_DNA"/>
</dbReference>
<dbReference type="RefSeq" id="WP_011611617.1">
    <property type="nucleotide sequence ID" value="NC_008312.1"/>
</dbReference>
<comment type="similarity">
    <text evidence="6">Belongs to the TVP38/TMEM64 family.</text>
</comment>